<dbReference type="PANTHER" id="PTHR34819:SF3">
    <property type="entry name" value="CELL SURFACE PROTEIN"/>
    <property type="match status" value="1"/>
</dbReference>
<dbReference type="Proteomes" id="UP000031246">
    <property type="component" value="Unassembled WGS sequence"/>
</dbReference>
<dbReference type="PANTHER" id="PTHR34819">
    <property type="entry name" value="LARGE CYSTEINE-RICH PERIPLASMIC PROTEIN OMCB"/>
    <property type="match status" value="1"/>
</dbReference>
<comment type="caution">
    <text evidence="2">The sequence shown here is derived from an EMBL/GenBank/DDBJ whole genome shotgun (WGS) entry which is preliminary data.</text>
</comment>
<feature type="domain" description="DUF11" evidence="1">
    <location>
        <begin position="107"/>
        <end position="222"/>
    </location>
</feature>
<protein>
    <recommendedName>
        <fullName evidence="1">DUF11 domain-containing protein</fullName>
    </recommendedName>
</protein>
<dbReference type="NCBIfam" id="TIGR01451">
    <property type="entry name" value="B_ant_repeat"/>
    <property type="match status" value="1"/>
</dbReference>
<dbReference type="Gene3D" id="2.60.40.1170">
    <property type="entry name" value="Mu homology domain, subdomain B"/>
    <property type="match status" value="1"/>
</dbReference>
<dbReference type="SUPFAM" id="SSF48726">
    <property type="entry name" value="Immunoglobulin"/>
    <property type="match status" value="1"/>
</dbReference>
<dbReference type="InterPro" id="IPR047589">
    <property type="entry name" value="DUF11_rpt"/>
</dbReference>
<evidence type="ECO:0000259" key="1">
    <source>
        <dbReference type="Pfam" id="PF01345"/>
    </source>
</evidence>
<dbReference type="InterPro" id="IPR001434">
    <property type="entry name" value="OmcB-like_DUF11"/>
</dbReference>
<dbReference type="NCBIfam" id="TIGR04131">
    <property type="entry name" value="Bac_Flav_CTERM"/>
    <property type="match status" value="1"/>
</dbReference>
<evidence type="ECO:0000313" key="3">
    <source>
        <dbReference type="Proteomes" id="UP000031246"/>
    </source>
</evidence>
<keyword evidence="3" id="KW-1185">Reference proteome</keyword>
<evidence type="ECO:0000313" key="2">
    <source>
        <dbReference type="EMBL" id="KIA92370.1"/>
    </source>
</evidence>
<sequence length="314" mass="34636">MKLRFYTFLLLLFLLLFNTKGYSQDAPPGRQTITIAEGSSVILRANSVGASTYIWFKDGILIPGQNKPTLITATAGLYKVASINKSGCTSDLSEDVRVLVVPASSADVSITKRSASKTVVKDEVFEYYLNVRNNGADDATGLVIEDKLPEYLSFESLSAPTDGTADYDPSLRSVKWKIDGLANGKFAELVIKVRSKQMGMVSNTATVSANEADPNLSNNTSTDNKEISGLRIPNVFTPNGDGKNETFYLEHLNSYQFNEVTIINRWGSTVYQTNDYKNDWMAPGLSDGTYFYVVKVKNGNADWIVYKGYVTVIR</sequence>
<name>A0A0C1DEH7_9SPHI</name>
<accession>A0A0C1DEH7</accession>
<dbReference type="RefSeq" id="WP_039478453.1">
    <property type="nucleotide sequence ID" value="NZ_JSYN01000020.1"/>
</dbReference>
<dbReference type="Gene3D" id="2.60.40.10">
    <property type="entry name" value="Immunoglobulins"/>
    <property type="match status" value="1"/>
</dbReference>
<dbReference type="OrthoDB" id="9765926at2"/>
<dbReference type="InterPro" id="IPR051172">
    <property type="entry name" value="Chlamydia_OmcB"/>
</dbReference>
<dbReference type="InterPro" id="IPR036179">
    <property type="entry name" value="Ig-like_dom_sf"/>
</dbReference>
<dbReference type="Pfam" id="PF01345">
    <property type="entry name" value="DUF11"/>
    <property type="match status" value="1"/>
</dbReference>
<organism evidence="2 3">
    <name type="scientific">Pedobacter kyungheensis</name>
    <dbReference type="NCBI Taxonomy" id="1069985"/>
    <lineage>
        <taxon>Bacteria</taxon>
        <taxon>Pseudomonadati</taxon>
        <taxon>Bacteroidota</taxon>
        <taxon>Sphingobacteriia</taxon>
        <taxon>Sphingobacteriales</taxon>
        <taxon>Sphingobacteriaceae</taxon>
        <taxon>Pedobacter</taxon>
    </lineage>
</organism>
<gene>
    <name evidence="2" type="ORF">OC25_16965</name>
</gene>
<dbReference type="InterPro" id="IPR013783">
    <property type="entry name" value="Ig-like_fold"/>
</dbReference>
<proteinExistence type="predicted"/>
<dbReference type="AlphaFoldDB" id="A0A0C1DEH7"/>
<dbReference type="Pfam" id="PF13585">
    <property type="entry name" value="CHU_C"/>
    <property type="match status" value="1"/>
</dbReference>
<dbReference type="EMBL" id="JSYN01000020">
    <property type="protein sequence ID" value="KIA92370.1"/>
    <property type="molecule type" value="Genomic_DNA"/>
</dbReference>
<reference evidence="2 3" key="1">
    <citation type="submission" date="2014-10" db="EMBL/GenBank/DDBJ databases">
        <title>Pedobacter Kyungheensis.</title>
        <authorList>
            <person name="Anderson B.M."/>
            <person name="Newman J.D."/>
        </authorList>
    </citation>
    <scope>NUCLEOTIDE SEQUENCE [LARGE SCALE GENOMIC DNA]</scope>
    <source>
        <strain evidence="2 3">KACC 16221</strain>
    </source>
</reference>
<dbReference type="InterPro" id="IPR026341">
    <property type="entry name" value="T9SS_type_B"/>
</dbReference>